<dbReference type="Pfam" id="PF02416">
    <property type="entry name" value="TatA_B_E"/>
    <property type="match status" value="1"/>
</dbReference>
<gene>
    <name evidence="9" type="ORF">SGFS_100850</name>
</gene>
<reference evidence="9 10" key="1">
    <citation type="journal article" date="2010" name="ChemBioChem">
        <title>Cloning and characterization of the biosynthetic gene cluster of 16-membered macrolide antibiotic FD-891: involvement of a dual functional cytochrome P450 monooxygenase catalyzing epoxidation and hydroxylation.</title>
        <authorList>
            <person name="Kudo F."/>
            <person name="Motegi A."/>
            <person name="Mizoue K."/>
            <person name="Eguchi T."/>
        </authorList>
    </citation>
    <scope>NUCLEOTIDE SEQUENCE [LARGE SCALE GENOMIC DNA]</scope>
    <source>
        <strain evidence="9 10">A-8890</strain>
    </source>
</reference>
<evidence type="ECO:0000256" key="5">
    <source>
        <dbReference type="ARBA" id="ARBA00022989"/>
    </source>
</evidence>
<sequence length="86" mass="8954">MFGLSELAIILVVVIAALAAKKLPDLARSAGKSARILKAEARGTKEEDRAGADENTTPRVIRGETVTRHDNTGAGRPPAPGSAPRP</sequence>
<organism evidence="9 10">
    <name type="scientific">Streptomyces graminofaciens</name>
    <dbReference type="NCBI Taxonomy" id="68212"/>
    <lineage>
        <taxon>Bacteria</taxon>
        <taxon>Bacillati</taxon>
        <taxon>Actinomycetota</taxon>
        <taxon>Actinomycetes</taxon>
        <taxon>Kitasatosporales</taxon>
        <taxon>Streptomycetaceae</taxon>
        <taxon>Streptomyces</taxon>
    </lineage>
</organism>
<evidence type="ECO:0000256" key="4">
    <source>
        <dbReference type="ARBA" id="ARBA00022927"/>
    </source>
</evidence>
<feature type="compositionally biased region" description="Basic and acidic residues" evidence="8">
    <location>
        <begin position="37"/>
        <end position="52"/>
    </location>
</feature>
<dbReference type="RefSeq" id="WP_286259325.1">
    <property type="nucleotide sequence ID" value="NZ_AP018448.1"/>
</dbReference>
<keyword evidence="4" id="KW-0653">Protein transport</keyword>
<evidence type="ECO:0000256" key="3">
    <source>
        <dbReference type="ARBA" id="ARBA00022692"/>
    </source>
</evidence>
<dbReference type="Proteomes" id="UP001321542">
    <property type="component" value="Chromosome"/>
</dbReference>
<accession>A0ABM7FLL7</accession>
<keyword evidence="3" id="KW-0812">Transmembrane</keyword>
<protein>
    <recommendedName>
        <fullName evidence="11">Sec-independent protein translocase protein TatA</fullName>
    </recommendedName>
</protein>
<evidence type="ECO:0000313" key="9">
    <source>
        <dbReference type="EMBL" id="BBC38791.1"/>
    </source>
</evidence>
<dbReference type="EMBL" id="AP018448">
    <property type="protein sequence ID" value="BBC38791.1"/>
    <property type="molecule type" value="Genomic_DNA"/>
</dbReference>
<evidence type="ECO:0000256" key="2">
    <source>
        <dbReference type="ARBA" id="ARBA00022448"/>
    </source>
</evidence>
<comment type="subcellular location">
    <subcellularLocation>
        <location evidence="1">Membrane</location>
        <topology evidence="1">Single-pass membrane protein</topology>
    </subcellularLocation>
</comment>
<keyword evidence="10" id="KW-1185">Reference proteome</keyword>
<evidence type="ECO:0000256" key="1">
    <source>
        <dbReference type="ARBA" id="ARBA00004167"/>
    </source>
</evidence>
<feature type="compositionally biased region" description="Pro residues" evidence="8">
    <location>
        <begin position="77"/>
        <end position="86"/>
    </location>
</feature>
<evidence type="ECO:0000256" key="8">
    <source>
        <dbReference type="SAM" id="MobiDB-lite"/>
    </source>
</evidence>
<keyword evidence="5" id="KW-1133">Transmembrane helix</keyword>
<keyword evidence="2" id="KW-0813">Transport</keyword>
<feature type="compositionally biased region" description="Basic and acidic residues" evidence="8">
    <location>
        <begin position="61"/>
        <end position="71"/>
    </location>
</feature>
<evidence type="ECO:0008006" key="11">
    <source>
        <dbReference type="Google" id="ProtNLM"/>
    </source>
</evidence>
<feature type="region of interest" description="Disordered" evidence="8">
    <location>
        <begin position="29"/>
        <end position="86"/>
    </location>
</feature>
<keyword evidence="7" id="KW-0472">Membrane</keyword>
<reference evidence="9 10" key="2">
    <citation type="journal article" date="2023" name="ChemBioChem">
        <title>Acyltransferase Domain Exchange between Two Independent Type I Polyketide Synthases in the Same Producer Strain of Macrolide Antibiotics.</title>
        <authorList>
            <person name="Kudo F."/>
            <person name="Kishikawa K."/>
            <person name="Tsuboi K."/>
            <person name="Kido T."/>
            <person name="Usui T."/>
            <person name="Hashimoto J."/>
            <person name="Shin-Ya K."/>
            <person name="Miyanaga A."/>
            <person name="Eguchi T."/>
        </authorList>
    </citation>
    <scope>NUCLEOTIDE SEQUENCE [LARGE SCALE GENOMIC DNA]</scope>
    <source>
        <strain evidence="9 10">A-8890</strain>
    </source>
</reference>
<evidence type="ECO:0000256" key="6">
    <source>
        <dbReference type="ARBA" id="ARBA00023010"/>
    </source>
</evidence>
<evidence type="ECO:0000256" key="7">
    <source>
        <dbReference type="ARBA" id="ARBA00023136"/>
    </source>
</evidence>
<dbReference type="InterPro" id="IPR003369">
    <property type="entry name" value="TatA/B/E"/>
</dbReference>
<dbReference type="Gene3D" id="1.20.5.3310">
    <property type="match status" value="1"/>
</dbReference>
<keyword evidence="6" id="KW-0811">Translocation</keyword>
<evidence type="ECO:0000313" key="10">
    <source>
        <dbReference type="Proteomes" id="UP001321542"/>
    </source>
</evidence>
<name>A0ABM7FLL7_9ACTN</name>
<proteinExistence type="predicted"/>